<feature type="domain" description="HTH cro/C1-type" evidence="1">
    <location>
        <begin position="24"/>
        <end position="78"/>
    </location>
</feature>
<evidence type="ECO:0000313" key="2">
    <source>
        <dbReference type="EMBL" id="UXI66102.1"/>
    </source>
</evidence>
<dbReference type="EMBL" id="CP104694">
    <property type="protein sequence ID" value="UXI66102.1"/>
    <property type="molecule type" value="Genomic_DNA"/>
</dbReference>
<dbReference type="InterPro" id="IPR001387">
    <property type="entry name" value="Cro/C1-type_HTH"/>
</dbReference>
<dbReference type="Proteomes" id="UP001064632">
    <property type="component" value="Chromosome"/>
</dbReference>
<proteinExistence type="predicted"/>
<dbReference type="RefSeq" id="WP_261693088.1">
    <property type="nucleotide sequence ID" value="NZ_CP104694.1"/>
</dbReference>
<accession>A0ABY6BDX1</accession>
<sequence length="123" mass="13656">MRIKTSQLNAPVTTTQAQLLGRAIDRWRRANGLTQTQLLRTAQVSQGQLSRILSGRFSRASEAVLRLCRAAGVDVVQHVADPSQRGDWGTVLERAVHRSWDGTPGHARELLRLLRVAKALRTP</sequence>
<dbReference type="CDD" id="cd00093">
    <property type="entry name" value="HTH_XRE"/>
    <property type="match status" value="1"/>
</dbReference>
<dbReference type="SUPFAM" id="SSF47413">
    <property type="entry name" value="lambda repressor-like DNA-binding domains"/>
    <property type="match status" value="1"/>
</dbReference>
<keyword evidence="3" id="KW-1185">Reference proteome</keyword>
<organism evidence="2 3">
    <name type="scientific">Tahibacter amnicola</name>
    <dbReference type="NCBI Taxonomy" id="2976241"/>
    <lineage>
        <taxon>Bacteria</taxon>
        <taxon>Pseudomonadati</taxon>
        <taxon>Pseudomonadota</taxon>
        <taxon>Gammaproteobacteria</taxon>
        <taxon>Lysobacterales</taxon>
        <taxon>Rhodanobacteraceae</taxon>
        <taxon>Tahibacter</taxon>
    </lineage>
</organism>
<dbReference type="Pfam" id="PF13560">
    <property type="entry name" value="HTH_31"/>
    <property type="match status" value="1"/>
</dbReference>
<dbReference type="PROSITE" id="PS50943">
    <property type="entry name" value="HTH_CROC1"/>
    <property type="match status" value="1"/>
</dbReference>
<evidence type="ECO:0000259" key="1">
    <source>
        <dbReference type="PROSITE" id="PS50943"/>
    </source>
</evidence>
<name>A0ABY6BDX1_9GAMM</name>
<dbReference type="Gene3D" id="1.10.260.40">
    <property type="entry name" value="lambda repressor-like DNA-binding domains"/>
    <property type="match status" value="1"/>
</dbReference>
<dbReference type="InterPro" id="IPR010982">
    <property type="entry name" value="Lambda_DNA-bd_dom_sf"/>
</dbReference>
<protein>
    <submittedName>
        <fullName evidence="2">Helix-turn-helix domain-containing protein</fullName>
    </submittedName>
</protein>
<reference evidence="2" key="1">
    <citation type="submission" date="2022-09" db="EMBL/GenBank/DDBJ databases">
        <title>Tahibacter sp. nov., isolated from a fresh water.</title>
        <authorList>
            <person name="Baek J.H."/>
            <person name="Lee J.K."/>
            <person name="Kim J.M."/>
            <person name="Jeon C.O."/>
        </authorList>
    </citation>
    <scope>NUCLEOTIDE SEQUENCE</scope>
    <source>
        <strain evidence="2">W38</strain>
    </source>
</reference>
<evidence type="ECO:0000313" key="3">
    <source>
        <dbReference type="Proteomes" id="UP001064632"/>
    </source>
</evidence>
<gene>
    <name evidence="2" type="ORF">N4264_15240</name>
</gene>